<comment type="subunit">
    <text evidence="9">The complex comprises the extracytoplasmic solute receptor protein and the two transmembrane proteins.</text>
</comment>
<evidence type="ECO:0000259" key="10">
    <source>
        <dbReference type="Pfam" id="PF04290"/>
    </source>
</evidence>
<feature type="domain" description="Tripartite ATP-independent periplasmic transporters DctQ component" evidence="10">
    <location>
        <begin position="24"/>
        <end position="155"/>
    </location>
</feature>
<feature type="transmembrane region" description="Helical" evidence="9">
    <location>
        <begin position="49"/>
        <end position="67"/>
    </location>
</feature>
<keyword evidence="2 9" id="KW-0813">Transport</keyword>
<accession>A0A3R7HVH3</accession>
<dbReference type="Pfam" id="PF04290">
    <property type="entry name" value="DctQ"/>
    <property type="match status" value="1"/>
</dbReference>
<keyword evidence="5 9" id="KW-0812">Transmembrane</keyword>
<evidence type="ECO:0000256" key="3">
    <source>
        <dbReference type="ARBA" id="ARBA00022475"/>
    </source>
</evidence>
<evidence type="ECO:0000256" key="6">
    <source>
        <dbReference type="ARBA" id="ARBA00022989"/>
    </source>
</evidence>
<keyword evidence="3" id="KW-1003">Cell membrane</keyword>
<protein>
    <recommendedName>
        <fullName evidence="9">TRAP transporter small permease protein</fullName>
    </recommendedName>
</protein>
<evidence type="ECO:0000256" key="1">
    <source>
        <dbReference type="ARBA" id="ARBA00004429"/>
    </source>
</evidence>
<dbReference type="GO" id="GO:0022857">
    <property type="term" value="F:transmembrane transporter activity"/>
    <property type="evidence" value="ECO:0007669"/>
    <property type="project" value="UniProtKB-UniRule"/>
</dbReference>
<dbReference type="RefSeq" id="WP_094438263.1">
    <property type="nucleotide sequence ID" value="NZ_NKDB02000002.1"/>
</dbReference>
<feature type="transmembrane region" description="Helical" evidence="9">
    <location>
        <begin position="87"/>
        <end position="107"/>
    </location>
</feature>
<comment type="caution">
    <text evidence="11">The sequence shown here is derived from an EMBL/GenBank/DDBJ whole genome shotgun (WGS) entry which is preliminary data.</text>
</comment>
<keyword evidence="6 9" id="KW-1133">Transmembrane helix</keyword>
<keyword evidence="7 9" id="KW-0472">Membrane</keyword>
<evidence type="ECO:0000313" key="11">
    <source>
        <dbReference type="EMBL" id="RKJ96709.1"/>
    </source>
</evidence>
<feature type="transmembrane region" description="Helical" evidence="9">
    <location>
        <begin position="12"/>
        <end position="37"/>
    </location>
</feature>
<proteinExistence type="inferred from homology"/>
<dbReference type="AlphaFoldDB" id="A0A3R7HVH3"/>
<evidence type="ECO:0000313" key="12">
    <source>
        <dbReference type="Proteomes" id="UP000216225"/>
    </source>
</evidence>
<evidence type="ECO:0000256" key="4">
    <source>
        <dbReference type="ARBA" id="ARBA00022519"/>
    </source>
</evidence>
<name>A0A3R7HVH3_9BURK</name>
<organism evidence="11 12">
    <name type="scientific">Alicycliphilus denitrificans</name>
    <dbReference type="NCBI Taxonomy" id="179636"/>
    <lineage>
        <taxon>Bacteria</taxon>
        <taxon>Pseudomonadati</taxon>
        <taxon>Pseudomonadota</taxon>
        <taxon>Betaproteobacteria</taxon>
        <taxon>Burkholderiales</taxon>
        <taxon>Comamonadaceae</taxon>
        <taxon>Alicycliphilus</taxon>
    </lineage>
</organism>
<dbReference type="PANTHER" id="PTHR35011">
    <property type="entry name" value="2,3-DIKETO-L-GULONATE TRAP TRANSPORTER SMALL PERMEASE PROTEIN YIAM"/>
    <property type="match status" value="1"/>
</dbReference>
<dbReference type="GO" id="GO:0015740">
    <property type="term" value="P:C4-dicarboxylate transport"/>
    <property type="evidence" value="ECO:0007669"/>
    <property type="project" value="TreeGrafter"/>
</dbReference>
<keyword evidence="4 9" id="KW-0997">Cell inner membrane</keyword>
<comment type="function">
    <text evidence="9">Part of the tripartite ATP-independent periplasmic (TRAP) transport system.</text>
</comment>
<gene>
    <name evidence="11" type="ORF">CE154_011875</name>
</gene>
<evidence type="ECO:0000256" key="9">
    <source>
        <dbReference type="RuleBase" id="RU369079"/>
    </source>
</evidence>
<comment type="subcellular location">
    <subcellularLocation>
        <location evidence="1 9">Cell inner membrane</location>
        <topology evidence="1 9">Multi-pass membrane protein</topology>
    </subcellularLocation>
</comment>
<evidence type="ECO:0000256" key="7">
    <source>
        <dbReference type="ARBA" id="ARBA00023136"/>
    </source>
</evidence>
<dbReference type="Proteomes" id="UP000216225">
    <property type="component" value="Unassembled WGS sequence"/>
</dbReference>
<feature type="transmembrane region" description="Helical" evidence="9">
    <location>
        <begin position="127"/>
        <end position="148"/>
    </location>
</feature>
<dbReference type="GO" id="GO:0005886">
    <property type="term" value="C:plasma membrane"/>
    <property type="evidence" value="ECO:0007669"/>
    <property type="project" value="UniProtKB-SubCell"/>
</dbReference>
<dbReference type="InterPro" id="IPR007387">
    <property type="entry name" value="TRAP_DctQ"/>
</dbReference>
<evidence type="ECO:0000256" key="5">
    <source>
        <dbReference type="ARBA" id="ARBA00022692"/>
    </source>
</evidence>
<dbReference type="PANTHER" id="PTHR35011:SF10">
    <property type="entry name" value="TRAP TRANSPORTER SMALL PERMEASE PROTEIN"/>
    <property type="match status" value="1"/>
</dbReference>
<evidence type="ECO:0000256" key="8">
    <source>
        <dbReference type="ARBA" id="ARBA00038436"/>
    </source>
</evidence>
<dbReference type="EMBL" id="NKDB02000002">
    <property type="protein sequence ID" value="RKJ96709.1"/>
    <property type="molecule type" value="Genomic_DNA"/>
</dbReference>
<comment type="similarity">
    <text evidence="8 9">Belongs to the TRAP transporter small permease family.</text>
</comment>
<dbReference type="InterPro" id="IPR055348">
    <property type="entry name" value="DctQ"/>
</dbReference>
<sequence>MQILIRRLEQVGLALAGLCICLVMLTVSADALMRYALHAPMQWATDVTSFYLLVGAAYLAISSTFTAGDHININLLHQRMPVRLRAVTDALCALAYLAVFALVGWLAWETAVEALHNQEYMPGYIEWPVWLSYLPIPLGTGILCLRLVHHVFMLLTRGQDPHVVQDHGLEGGVE</sequence>
<reference evidence="11 12" key="1">
    <citation type="submission" date="2018-09" db="EMBL/GenBank/DDBJ databases">
        <title>Genome comparison of Alicycliphilus sp. BQ1, a polyurethanolytic bacterium, with its closest phylogenetic relatives Alicycliphilus denitrificans BC and K601, unable to attack polyurethane.</title>
        <authorList>
            <person name="Loza-Tavera H."/>
            <person name="Lozano L."/>
            <person name="Cevallos M."/>
            <person name="Maya-Lucas O."/>
            <person name="Garcia-Mena J."/>
            <person name="Hernandez J."/>
        </authorList>
    </citation>
    <scope>NUCLEOTIDE SEQUENCE [LARGE SCALE GENOMIC DNA]</scope>
    <source>
        <strain evidence="11 12">BQ1</strain>
    </source>
</reference>
<evidence type="ECO:0000256" key="2">
    <source>
        <dbReference type="ARBA" id="ARBA00022448"/>
    </source>
</evidence>